<dbReference type="PANTHER" id="PTHR43301">
    <property type="entry name" value="ARABINAN ENDO-1,5-ALPHA-L-ARABINOSIDASE"/>
    <property type="match status" value="1"/>
</dbReference>
<evidence type="ECO:0000313" key="2">
    <source>
        <dbReference type="EMBL" id="PGH08114.1"/>
    </source>
</evidence>
<keyword evidence="1" id="KW-0732">Signal</keyword>
<evidence type="ECO:0000313" key="3">
    <source>
        <dbReference type="Proteomes" id="UP000224634"/>
    </source>
</evidence>
<dbReference type="CDD" id="cd08983">
    <property type="entry name" value="GH43_Bt3655-like"/>
    <property type="match status" value="1"/>
</dbReference>
<evidence type="ECO:0008006" key="4">
    <source>
        <dbReference type="Google" id="ProtNLM"/>
    </source>
</evidence>
<accession>A0A2B7X8W8</accession>
<dbReference type="SUPFAM" id="SSF75005">
    <property type="entry name" value="Arabinanase/levansucrase/invertase"/>
    <property type="match status" value="1"/>
</dbReference>
<sequence>MQIFFSILTAVSLLGLANGSVVPRQDRGPYVGYLLSTFSDPNPQVFWYLSDISDPLAFKALNGGNPVLRSTVGTRAVRDVFLASNADRSEYFVIATDLDINAAGFSWDQVTRRGSRGLTIWKSNNLVDWSAPTLAIIEDETAGMAWAPSVVWNDNEQQYYLFWASRLYASNDRDHTGTATLDRIRYTTTKDFVAFSRAADYLAPQGIPLIDQEFLDLGTPGAYARFLKDENVNRIYAETTTDGLFGEWTRVPGYVVDSLYEGAASFPDINTPGRYYLLLDNYVQYVPYQTNNIWTGPWEQSRAPQFPPGIKHGSVFLLTQAERDAITSRYLAK</sequence>
<dbReference type="Proteomes" id="UP000224634">
    <property type="component" value="Unassembled WGS sequence"/>
</dbReference>
<protein>
    <recommendedName>
        <fullName evidence="4">Glycosyl hydrolase family 32 N-terminal domain-containing protein</fullName>
    </recommendedName>
</protein>
<proteinExistence type="predicted"/>
<feature type="chain" id="PRO_5013378635" description="Glycosyl hydrolase family 32 N-terminal domain-containing protein" evidence="1">
    <location>
        <begin position="20"/>
        <end position="333"/>
    </location>
</feature>
<organism evidence="2 3">
    <name type="scientific">Polytolypa hystricis (strain UAMH7299)</name>
    <dbReference type="NCBI Taxonomy" id="1447883"/>
    <lineage>
        <taxon>Eukaryota</taxon>
        <taxon>Fungi</taxon>
        <taxon>Dikarya</taxon>
        <taxon>Ascomycota</taxon>
        <taxon>Pezizomycotina</taxon>
        <taxon>Eurotiomycetes</taxon>
        <taxon>Eurotiomycetidae</taxon>
        <taxon>Onygenales</taxon>
        <taxon>Onygenales incertae sedis</taxon>
        <taxon>Polytolypa</taxon>
    </lineage>
</organism>
<dbReference type="PANTHER" id="PTHR43301:SF8">
    <property type="entry name" value="ARABINOSIDASE-RELATED"/>
    <property type="match status" value="1"/>
</dbReference>
<name>A0A2B7X8W8_POLH7</name>
<dbReference type="OrthoDB" id="19657at2759"/>
<keyword evidence="3" id="KW-1185">Reference proteome</keyword>
<reference evidence="2 3" key="1">
    <citation type="submission" date="2017-10" db="EMBL/GenBank/DDBJ databases">
        <title>Comparative genomics in systemic dimorphic fungi from Ajellomycetaceae.</title>
        <authorList>
            <person name="Munoz J.F."/>
            <person name="Mcewen J.G."/>
            <person name="Clay O.K."/>
            <person name="Cuomo C.A."/>
        </authorList>
    </citation>
    <scope>NUCLEOTIDE SEQUENCE [LARGE SCALE GENOMIC DNA]</scope>
    <source>
        <strain evidence="2 3">UAMH7299</strain>
    </source>
</reference>
<dbReference type="InterPro" id="IPR050727">
    <property type="entry name" value="GH43_arabinanases"/>
</dbReference>
<dbReference type="STRING" id="1447883.A0A2B7X8W8"/>
<evidence type="ECO:0000256" key="1">
    <source>
        <dbReference type="SAM" id="SignalP"/>
    </source>
</evidence>
<dbReference type="AlphaFoldDB" id="A0A2B7X8W8"/>
<comment type="caution">
    <text evidence="2">The sequence shown here is derived from an EMBL/GenBank/DDBJ whole genome shotgun (WGS) entry which is preliminary data.</text>
</comment>
<dbReference type="EMBL" id="PDNA01000162">
    <property type="protein sequence ID" value="PGH08114.1"/>
    <property type="molecule type" value="Genomic_DNA"/>
</dbReference>
<gene>
    <name evidence="2" type="ORF">AJ80_07908</name>
</gene>
<feature type="signal peptide" evidence="1">
    <location>
        <begin position="1"/>
        <end position="19"/>
    </location>
</feature>
<dbReference type="Gene3D" id="2.115.10.20">
    <property type="entry name" value="Glycosyl hydrolase domain, family 43"/>
    <property type="match status" value="1"/>
</dbReference>
<dbReference type="InterPro" id="IPR023296">
    <property type="entry name" value="Glyco_hydro_beta-prop_sf"/>
</dbReference>